<keyword evidence="1" id="KW-0802">TPR repeat</keyword>
<dbReference type="CDD" id="cd21037">
    <property type="entry name" value="MLKL_NTD"/>
    <property type="match status" value="1"/>
</dbReference>
<organism evidence="2 3">
    <name type="scientific">Punctularia strigosozonata (strain HHB-11173)</name>
    <name type="common">White-rot fungus</name>
    <dbReference type="NCBI Taxonomy" id="741275"/>
    <lineage>
        <taxon>Eukaryota</taxon>
        <taxon>Fungi</taxon>
        <taxon>Dikarya</taxon>
        <taxon>Basidiomycota</taxon>
        <taxon>Agaricomycotina</taxon>
        <taxon>Agaricomycetes</taxon>
        <taxon>Corticiales</taxon>
        <taxon>Punctulariaceae</taxon>
        <taxon>Punctularia</taxon>
    </lineage>
</organism>
<reference evidence="3" key="1">
    <citation type="journal article" date="2012" name="Science">
        <title>The Paleozoic origin of enzymatic lignin decomposition reconstructed from 31 fungal genomes.</title>
        <authorList>
            <person name="Floudas D."/>
            <person name="Binder M."/>
            <person name="Riley R."/>
            <person name="Barry K."/>
            <person name="Blanchette R.A."/>
            <person name="Henrissat B."/>
            <person name="Martinez A.T."/>
            <person name="Otillar R."/>
            <person name="Spatafora J.W."/>
            <person name="Yadav J.S."/>
            <person name="Aerts A."/>
            <person name="Benoit I."/>
            <person name="Boyd A."/>
            <person name="Carlson A."/>
            <person name="Copeland A."/>
            <person name="Coutinho P.M."/>
            <person name="de Vries R.P."/>
            <person name="Ferreira P."/>
            <person name="Findley K."/>
            <person name="Foster B."/>
            <person name="Gaskell J."/>
            <person name="Glotzer D."/>
            <person name="Gorecki P."/>
            <person name="Heitman J."/>
            <person name="Hesse C."/>
            <person name="Hori C."/>
            <person name="Igarashi K."/>
            <person name="Jurgens J.A."/>
            <person name="Kallen N."/>
            <person name="Kersten P."/>
            <person name="Kohler A."/>
            <person name="Kuees U."/>
            <person name="Kumar T.K.A."/>
            <person name="Kuo A."/>
            <person name="LaButti K."/>
            <person name="Larrondo L.F."/>
            <person name="Lindquist E."/>
            <person name="Ling A."/>
            <person name="Lombard V."/>
            <person name="Lucas S."/>
            <person name="Lundell T."/>
            <person name="Martin R."/>
            <person name="McLaughlin D.J."/>
            <person name="Morgenstern I."/>
            <person name="Morin E."/>
            <person name="Murat C."/>
            <person name="Nagy L.G."/>
            <person name="Nolan M."/>
            <person name="Ohm R.A."/>
            <person name="Patyshakuliyeva A."/>
            <person name="Rokas A."/>
            <person name="Ruiz-Duenas F.J."/>
            <person name="Sabat G."/>
            <person name="Salamov A."/>
            <person name="Samejima M."/>
            <person name="Schmutz J."/>
            <person name="Slot J.C."/>
            <person name="St John F."/>
            <person name="Stenlid J."/>
            <person name="Sun H."/>
            <person name="Sun S."/>
            <person name="Syed K."/>
            <person name="Tsang A."/>
            <person name="Wiebenga A."/>
            <person name="Young D."/>
            <person name="Pisabarro A."/>
            <person name="Eastwood D.C."/>
            <person name="Martin F."/>
            <person name="Cullen D."/>
            <person name="Grigoriev I.V."/>
            <person name="Hibbett D.S."/>
        </authorList>
    </citation>
    <scope>NUCLEOTIDE SEQUENCE [LARGE SCALE GENOMIC DNA]</scope>
    <source>
        <strain evidence="3">HHB-11173 SS5</strain>
    </source>
</reference>
<sequence>MPEDQREPIWQRRFDHALANTNTFLSLLEALTEGVIICEPLKGAVKLAKAVIEIKVRKNQKDCRELARHTCKLMISIVAVLEGRSTDEIPDRLKTCIDNVACTLSEVKAGLETLQLQKRFSFKSLRRACLRREYVAEEIASYSILIDRCLQQFQVVMLTVGPTVLVLDNFESPWDAGGTHASLTKLLGALAALSNLQLVVTMRGDHPPAKEHVRWNPVCLAPLSMESAKALFLSMNPHTKAAEYQDLDVLLEKVDGLPLAIDLLAKQKGVLPCSLLLQRWKSQSTALLTTEPRFPTRLTSLDVSIMLSLNSESMKAAPDALALLAIICHLPDGLTRGSDQLVDMNLGFENVHQSLSALLCSALAYISPGGSIKVLSPIRQHIIIHHDLPQSKYQKLLQYYTGLIDEHASVSPGYGDFEQASNILLPETGNIIHLLVQELRLGRTCTPGIARAAFSFSKFQCWTRHSTEIIDKLLSQWPIHGLDVHRAKGLVLRARLLGCMRHYAMAQRDLDAALVECHRFEDQETAAECLYYSGIVYRSRSEATKAIEKFTHAHDAYSKIGDDLGIANCLQNLGDIYCTQKKYTEAIENTSRAHVVFSQIGDRRQVGNCLERLAYICYVQGAYTEAIAKLVQAHDTFSEIGDRLGVASCLQSSGDIFYMRNEHTEAIANLIRAHDIYSEIGDRLGVAECLQSMGDIYRMQKEYTRATEAFKRAHDVYVEAGDGLGAASSLRILGSIHRDQNEYAEAINKLTQALKIYSETGNQLGATQCLQSLGDIDRAQEQYYQAADKLNRALDVASSTGDIYQIAWCRIYIGLLDRDQCRYNEALMHITLARSLFTGIGQEGDAGYCSDLIAEIHQSMSKKGSMIVSSSVATPAQYV</sequence>
<gene>
    <name evidence="2" type="ORF">PUNSTDRAFT_139006</name>
</gene>
<dbReference type="OMA" id="ANTWDSI"/>
<dbReference type="RefSeq" id="XP_007388751.1">
    <property type="nucleotide sequence ID" value="XM_007388689.1"/>
</dbReference>
<evidence type="ECO:0000313" key="2">
    <source>
        <dbReference type="EMBL" id="EIN03962.1"/>
    </source>
</evidence>
<accession>R7S2F2</accession>
<proteinExistence type="predicted"/>
<evidence type="ECO:0000256" key="1">
    <source>
        <dbReference type="PROSITE-ProRule" id="PRU00339"/>
    </source>
</evidence>
<feature type="repeat" description="TPR" evidence="1">
    <location>
        <begin position="687"/>
        <end position="720"/>
    </location>
</feature>
<evidence type="ECO:0000313" key="3">
    <source>
        <dbReference type="Proteomes" id="UP000054196"/>
    </source>
</evidence>
<dbReference type="GeneID" id="18880211"/>
<dbReference type="InterPro" id="IPR019734">
    <property type="entry name" value="TPR_rpt"/>
</dbReference>
<dbReference type="GO" id="GO:0007166">
    <property type="term" value="P:cell surface receptor signaling pathway"/>
    <property type="evidence" value="ECO:0007669"/>
    <property type="project" value="InterPro"/>
</dbReference>
<dbReference type="EMBL" id="JH687557">
    <property type="protein sequence ID" value="EIN03962.1"/>
    <property type="molecule type" value="Genomic_DNA"/>
</dbReference>
<name>R7S2F2_PUNST</name>
<dbReference type="AlphaFoldDB" id="R7S2F2"/>
<keyword evidence="3" id="KW-1185">Reference proteome</keyword>
<dbReference type="Pfam" id="PF13424">
    <property type="entry name" value="TPR_12"/>
    <property type="match status" value="3"/>
</dbReference>
<dbReference type="OrthoDB" id="431454at2759"/>
<feature type="repeat" description="TPR" evidence="1">
    <location>
        <begin position="727"/>
        <end position="760"/>
    </location>
</feature>
<protein>
    <submittedName>
        <fullName evidence="2">TPR-like protein</fullName>
    </submittedName>
</protein>
<dbReference type="HOGENOM" id="CLU_006580_0_0_1"/>
<dbReference type="KEGG" id="psq:PUNSTDRAFT_139006"/>
<dbReference type="eggNOG" id="KOG1130">
    <property type="taxonomic scope" value="Eukaryota"/>
</dbReference>
<dbReference type="Gene3D" id="1.25.40.10">
    <property type="entry name" value="Tetratricopeptide repeat domain"/>
    <property type="match status" value="2"/>
</dbReference>
<dbReference type="PANTHER" id="PTHR10098">
    <property type="entry name" value="RAPSYN-RELATED"/>
    <property type="match status" value="1"/>
</dbReference>
<dbReference type="InterPro" id="IPR011990">
    <property type="entry name" value="TPR-like_helical_dom_sf"/>
</dbReference>
<dbReference type="SMART" id="SM00028">
    <property type="entry name" value="TPR"/>
    <property type="match status" value="9"/>
</dbReference>
<dbReference type="InterPro" id="IPR059179">
    <property type="entry name" value="MLKL-like_MCAfunc"/>
</dbReference>
<dbReference type="Proteomes" id="UP000054196">
    <property type="component" value="Unassembled WGS sequence"/>
</dbReference>
<dbReference type="PROSITE" id="PS50005">
    <property type="entry name" value="TPR"/>
    <property type="match status" value="2"/>
</dbReference>
<dbReference type="Gene3D" id="1.20.930.20">
    <property type="entry name" value="Adaptor protein Cbl, N-terminal domain"/>
    <property type="match status" value="1"/>
</dbReference>
<dbReference type="InterPro" id="IPR036537">
    <property type="entry name" value="Adaptor_Cbl_N_dom_sf"/>
</dbReference>
<dbReference type="SUPFAM" id="SSF48452">
    <property type="entry name" value="TPR-like"/>
    <property type="match status" value="2"/>
</dbReference>